<comment type="caution">
    <text evidence="12">The sequence shown here is derived from an EMBL/GenBank/DDBJ whole genome shotgun (WGS) entry which is preliminary data.</text>
</comment>
<dbReference type="GO" id="GO:0004515">
    <property type="term" value="F:nicotinate-nucleotide adenylyltransferase activity"/>
    <property type="evidence" value="ECO:0007669"/>
    <property type="project" value="UniProtKB-UniRule"/>
</dbReference>
<dbReference type="Gene3D" id="3.40.50.620">
    <property type="entry name" value="HUPs"/>
    <property type="match status" value="1"/>
</dbReference>
<evidence type="ECO:0000256" key="10">
    <source>
        <dbReference type="HAMAP-Rule" id="MF_00244"/>
    </source>
</evidence>
<dbReference type="InterPro" id="IPR014729">
    <property type="entry name" value="Rossmann-like_a/b/a_fold"/>
</dbReference>
<keyword evidence="5 10" id="KW-0548">Nucleotidyltransferase</keyword>
<dbReference type="EMBL" id="PEVA01000117">
    <property type="protein sequence ID" value="PIV08442.1"/>
    <property type="molecule type" value="Genomic_DNA"/>
</dbReference>
<comment type="function">
    <text evidence="1 10">Catalyzes the reversible adenylation of nicotinate mononucleotide (NaMN) to nicotinic acid adenine dinucleotide (NaAD).</text>
</comment>
<evidence type="ECO:0000256" key="7">
    <source>
        <dbReference type="ARBA" id="ARBA00022840"/>
    </source>
</evidence>
<sequence length="203" mass="24206">MKIAILGGAFDPVHIGHYLVAQQVKEQLHMDEVWLMVCYSYFPEFPDKLQRITSYEERFKMASLFAGKEMIVSDFEEKFNKRSRTIDTLRLLKQHYPHDEFYWIIGSDALPTFRLWNHWEELVRDHNLIIFPRDTDFKTLEKRVKTSFKLKTIPSNITILEGDLIVSTISSTHVRKRVQKKLPIEHFVSGKVIEYIEERKLYQ</sequence>
<evidence type="ECO:0000256" key="8">
    <source>
        <dbReference type="ARBA" id="ARBA00023027"/>
    </source>
</evidence>
<evidence type="ECO:0000256" key="1">
    <source>
        <dbReference type="ARBA" id="ARBA00002324"/>
    </source>
</evidence>
<gene>
    <name evidence="10 12" type="primary">nadD</name>
    <name evidence="12" type="ORF">COS52_02685</name>
</gene>
<dbReference type="Pfam" id="PF01467">
    <property type="entry name" value="CTP_transf_like"/>
    <property type="match status" value="1"/>
</dbReference>
<dbReference type="InterPro" id="IPR004821">
    <property type="entry name" value="Cyt_trans-like"/>
</dbReference>
<dbReference type="InterPro" id="IPR005248">
    <property type="entry name" value="NadD/NMNAT"/>
</dbReference>
<reference evidence="13" key="1">
    <citation type="submission" date="2017-09" db="EMBL/GenBank/DDBJ databases">
        <title>Depth-based differentiation of microbial function through sediment-hosted aquifers and enrichment of novel symbionts in the deep terrestrial subsurface.</title>
        <authorList>
            <person name="Probst A.J."/>
            <person name="Ladd B."/>
            <person name="Jarett J.K."/>
            <person name="Geller-Mcgrath D.E."/>
            <person name="Sieber C.M.K."/>
            <person name="Emerson J.B."/>
            <person name="Anantharaman K."/>
            <person name="Thomas B.C."/>
            <person name="Malmstrom R."/>
            <person name="Stieglmeier M."/>
            <person name="Klingl A."/>
            <person name="Woyke T."/>
            <person name="Ryan C.M."/>
            <person name="Banfield J.F."/>
        </authorList>
    </citation>
    <scope>NUCLEOTIDE SEQUENCE [LARGE SCALE GENOMIC DNA]</scope>
</reference>
<comment type="catalytic activity">
    <reaction evidence="9 10">
        <text>nicotinate beta-D-ribonucleotide + ATP + H(+) = deamido-NAD(+) + diphosphate</text>
        <dbReference type="Rhea" id="RHEA:22860"/>
        <dbReference type="ChEBI" id="CHEBI:15378"/>
        <dbReference type="ChEBI" id="CHEBI:30616"/>
        <dbReference type="ChEBI" id="CHEBI:33019"/>
        <dbReference type="ChEBI" id="CHEBI:57502"/>
        <dbReference type="ChEBI" id="CHEBI:58437"/>
        <dbReference type="EC" id="2.7.7.18"/>
    </reaction>
</comment>
<proteinExistence type="inferred from homology"/>
<keyword evidence="6 10" id="KW-0547">Nucleotide-binding</keyword>
<dbReference type="NCBIfam" id="TIGR00482">
    <property type="entry name" value="nicotinate (nicotinamide) nucleotide adenylyltransferase"/>
    <property type="match status" value="1"/>
</dbReference>
<evidence type="ECO:0000256" key="3">
    <source>
        <dbReference type="ARBA" id="ARBA00022642"/>
    </source>
</evidence>
<dbReference type="EC" id="2.7.7.18" evidence="10"/>
<keyword evidence="7 10" id="KW-0067">ATP-binding</keyword>
<dbReference type="GO" id="GO:0005524">
    <property type="term" value="F:ATP binding"/>
    <property type="evidence" value="ECO:0007669"/>
    <property type="project" value="UniProtKB-KW"/>
</dbReference>
<dbReference type="NCBIfam" id="TIGR00125">
    <property type="entry name" value="cyt_tran_rel"/>
    <property type="match status" value="1"/>
</dbReference>
<evidence type="ECO:0000256" key="4">
    <source>
        <dbReference type="ARBA" id="ARBA00022679"/>
    </source>
</evidence>
<evidence type="ECO:0000256" key="5">
    <source>
        <dbReference type="ARBA" id="ARBA00022695"/>
    </source>
</evidence>
<dbReference type="AlphaFoldDB" id="A0A2M7BSI5"/>
<dbReference type="UniPathway" id="UPA00253">
    <property type="reaction ID" value="UER00332"/>
</dbReference>
<dbReference type="GO" id="GO:0009435">
    <property type="term" value="P:NAD+ biosynthetic process"/>
    <property type="evidence" value="ECO:0007669"/>
    <property type="project" value="UniProtKB-UniRule"/>
</dbReference>
<evidence type="ECO:0000259" key="11">
    <source>
        <dbReference type="Pfam" id="PF01467"/>
    </source>
</evidence>
<evidence type="ECO:0000256" key="6">
    <source>
        <dbReference type="ARBA" id="ARBA00022741"/>
    </source>
</evidence>
<organism evidence="12 13">
    <name type="scientific">Candidatus Roizmanbacteria bacterium CG03_land_8_20_14_0_80_39_12</name>
    <dbReference type="NCBI Taxonomy" id="1974847"/>
    <lineage>
        <taxon>Bacteria</taxon>
        <taxon>Candidatus Roizmaniibacteriota</taxon>
    </lineage>
</organism>
<keyword evidence="8 10" id="KW-0520">NAD</keyword>
<name>A0A2M7BSI5_9BACT</name>
<evidence type="ECO:0000256" key="2">
    <source>
        <dbReference type="ARBA" id="ARBA00005019"/>
    </source>
</evidence>
<feature type="domain" description="Cytidyltransferase-like" evidence="11">
    <location>
        <begin position="5"/>
        <end position="177"/>
    </location>
</feature>
<protein>
    <recommendedName>
        <fullName evidence="10">Probable nicotinate-nucleotide adenylyltransferase</fullName>
        <ecNumber evidence="10">2.7.7.18</ecNumber>
    </recommendedName>
    <alternativeName>
        <fullName evidence="10">Deamido-NAD(+) diphosphorylase</fullName>
    </alternativeName>
    <alternativeName>
        <fullName evidence="10">Deamido-NAD(+) pyrophosphorylase</fullName>
    </alternativeName>
    <alternativeName>
        <fullName evidence="10">Nicotinate mononucleotide adenylyltransferase</fullName>
        <shortName evidence="10">NaMN adenylyltransferase</shortName>
    </alternativeName>
</protein>
<evidence type="ECO:0000256" key="9">
    <source>
        <dbReference type="ARBA" id="ARBA00048721"/>
    </source>
</evidence>
<accession>A0A2M7BSI5</accession>
<comment type="pathway">
    <text evidence="2 10">Cofactor biosynthesis; NAD(+) biosynthesis; deamido-NAD(+) from nicotinate D-ribonucleotide: step 1/1.</text>
</comment>
<keyword evidence="3 10" id="KW-0662">Pyridine nucleotide biosynthesis</keyword>
<dbReference type="Proteomes" id="UP000230119">
    <property type="component" value="Unassembled WGS sequence"/>
</dbReference>
<dbReference type="HAMAP" id="MF_00244">
    <property type="entry name" value="NaMN_adenylyltr"/>
    <property type="match status" value="1"/>
</dbReference>
<dbReference type="PANTHER" id="PTHR39321:SF3">
    <property type="entry name" value="PHOSPHOPANTETHEINE ADENYLYLTRANSFERASE"/>
    <property type="match status" value="1"/>
</dbReference>
<dbReference type="CDD" id="cd02165">
    <property type="entry name" value="NMNAT"/>
    <property type="match status" value="1"/>
</dbReference>
<keyword evidence="4 10" id="KW-0808">Transferase</keyword>
<dbReference type="SUPFAM" id="SSF52374">
    <property type="entry name" value="Nucleotidylyl transferase"/>
    <property type="match status" value="1"/>
</dbReference>
<evidence type="ECO:0000313" key="12">
    <source>
        <dbReference type="EMBL" id="PIV08442.1"/>
    </source>
</evidence>
<comment type="similarity">
    <text evidence="10">Belongs to the NadD family.</text>
</comment>
<dbReference type="PANTHER" id="PTHR39321">
    <property type="entry name" value="NICOTINATE-NUCLEOTIDE ADENYLYLTRANSFERASE-RELATED"/>
    <property type="match status" value="1"/>
</dbReference>
<evidence type="ECO:0000313" key="13">
    <source>
        <dbReference type="Proteomes" id="UP000230119"/>
    </source>
</evidence>